<keyword evidence="1" id="KW-0472">Membrane</keyword>
<evidence type="ECO:0000313" key="2">
    <source>
        <dbReference type="EMBL" id="RAI75444.1"/>
    </source>
</evidence>
<keyword evidence="1" id="KW-1133">Transmembrane helix</keyword>
<feature type="transmembrane region" description="Helical" evidence="1">
    <location>
        <begin position="161"/>
        <end position="179"/>
    </location>
</feature>
<comment type="caution">
    <text evidence="2">The sequence shown here is derived from an EMBL/GenBank/DDBJ whole genome shotgun (WGS) entry which is preliminary data.</text>
</comment>
<dbReference type="Proteomes" id="UP000249016">
    <property type="component" value="Unassembled WGS sequence"/>
</dbReference>
<organism evidence="2 3">
    <name type="scientific">Spirosoma telluris</name>
    <dbReference type="NCBI Taxonomy" id="2183553"/>
    <lineage>
        <taxon>Bacteria</taxon>
        <taxon>Pseudomonadati</taxon>
        <taxon>Bacteroidota</taxon>
        <taxon>Cytophagia</taxon>
        <taxon>Cytophagales</taxon>
        <taxon>Cytophagaceae</taxon>
        <taxon>Spirosoma</taxon>
    </lineage>
</organism>
<feature type="transmembrane region" description="Helical" evidence="1">
    <location>
        <begin position="122"/>
        <end position="140"/>
    </location>
</feature>
<name>A0A327NNL5_9BACT</name>
<evidence type="ECO:0000313" key="3">
    <source>
        <dbReference type="Proteomes" id="UP000249016"/>
    </source>
</evidence>
<dbReference type="EMBL" id="QLII01000001">
    <property type="protein sequence ID" value="RAI75444.1"/>
    <property type="molecule type" value="Genomic_DNA"/>
</dbReference>
<feature type="transmembrane region" description="Helical" evidence="1">
    <location>
        <begin position="96"/>
        <end position="116"/>
    </location>
</feature>
<reference evidence="2 3" key="1">
    <citation type="submission" date="2018-06" db="EMBL/GenBank/DDBJ databases">
        <title>Spirosoma sp. HMF3257 Genome sequencing and assembly.</title>
        <authorList>
            <person name="Kang H."/>
            <person name="Cha I."/>
            <person name="Kim H."/>
            <person name="Kang J."/>
            <person name="Joh K."/>
        </authorList>
    </citation>
    <scope>NUCLEOTIDE SEQUENCE [LARGE SCALE GENOMIC DNA]</scope>
    <source>
        <strain evidence="2 3">HMF3257</strain>
    </source>
</reference>
<accession>A0A327NNL5</accession>
<proteinExistence type="predicted"/>
<sequence>MPTLTQLTAIDQHLRKENWLLNEDLITELTDHYINGIDERLAQGMAFDVAIREIHSGFGGRKGLLKMEEDYQLSQTKNNGRIIREKIALYFRKPQLSITILILVYTSIRVLPDMFLNWGDSWIFISLLGGMSVLYMLALIHLINNWKQTNKTKAVSQELRVFLQVIFSAISLCFYIHIWMPVEQVIIRYPLPSSIIITLFIIIELATCELLFDQLQKKSIAKPA</sequence>
<gene>
    <name evidence="2" type="ORF">HMF3257_17000</name>
</gene>
<dbReference type="OrthoDB" id="949201at2"/>
<protein>
    <submittedName>
        <fullName evidence="2">Uncharacterized protein</fullName>
    </submittedName>
</protein>
<dbReference type="AlphaFoldDB" id="A0A327NNL5"/>
<keyword evidence="3" id="KW-1185">Reference proteome</keyword>
<dbReference type="RefSeq" id="WP_111343875.1">
    <property type="nucleotide sequence ID" value="NZ_QLII01000001.1"/>
</dbReference>
<evidence type="ECO:0000256" key="1">
    <source>
        <dbReference type="SAM" id="Phobius"/>
    </source>
</evidence>
<feature type="transmembrane region" description="Helical" evidence="1">
    <location>
        <begin position="191"/>
        <end position="212"/>
    </location>
</feature>
<keyword evidence="1" id="KW-0812">Transmembrane</keyword>